<dbReference type="InterPro" id="IPR000873">
    <property type="entry name" value="AMP-dep_synth/lig_dom"/>
</dbReference>
<dbReference type="FunFam" id="2.30.38.10:FF:000001">
    <property type="entry name" value="Non-ribosomal peptide synthetase PvdI"/>
    <property type="match status" value="1"/>
</dbReference>
<evidence type="ECO:0000256" key="1">
    <source>
        <dbReference type="ARBA" id="ARBA00001957"/>
    </source>
</evidence>
<reference evidence="6 7" key="1">
    <citation type="submission" date="2019-04" db="EMBL/GenBank/DDBJ databases">
        <title>Microbes associate with the intestines of laboratory mice.</title>
        <authorList>
            <person name="Navarre W."/>
            <person name="Wong E."/>
            <person name="Huang K."/>
            <person name="Tropini C."/>
            <person name="Ng K."/>
            <person name="Yu B."/>
        </authorList>
    </citation>
    <scope>NUCLEOTIDE SEQUENCE [LARGE SCALE GENOMIC DNA]</scope>
    <source>
        <strain evidence="6 7">NM62_B4-13</strain>
    </source>
</reference>
<dbReference type="PROSITE" id="PS00455">
    <property type="entry name" value="AMP_BINDING"/>
    <property type="match status" value="1"/>
</dbReference>
<dbReference type="InterPro" id="IPR042099">
    <property type="entry name" value="ANL_N_sf"/>
</dbReference>
<dbReference type="GO" id="GO:0009239">
    <property type="term" value="P:enterobactin biosynthetic process"/>
    <property type="evidence" value="ECO:0007669"/>
    <property type="project" value="TreeGrafter"/>
</dbReference>
<feature type="domain" description="Carrier" evidence="5">
    <location>
        <begin position="2071"/>
        <end position="2122"/>
    </location>
</feature>
<dbReference type="EMBL" id="SRYW01000002">
    <property type="protein sequence ID" value="TGY36630.1"/>
    <property type="molecule type" value="Genomic_DNA"/>
</dbReference>
<proteinExistence type="inferred from homology"/>
<evidence type="ECO:0000313" key="6">
    <source>
        <dbReference type="EMBL" id="TGY36630.1"/>
    </source>
</evidence>
<comment type="caution">
    <text evidence="6">The sequence shown here is derived from an EMBL/GenBank/DDBJ whole genome shotgun (WGS) entry which is preliminary data.</text>
</comment>
<keyword evidence="4" id="KW-0597">Phosphoprotein</keyword>
<dbReference type="InterPro" id="IPR009081">
    <property type="entry name" value="PP-bd_ACP"/>
</dbReference>
<dbReference type="Gene3D" id="3.30.559.10">
    <property type="entry name" value="Chloramphenicol acetyltransferase-like domain"/>
    <property type="match status" value="2"/>
</dbReference>
<dbReference type="FunFam" id="3.30.300.30:FF:000010">
    <property type="entry name" value="Enterobactin synthetase component F"/>
    <property type="match status" value="2"/>
</dbReference>
<feature type="non-terminal residue" evidence="6">
    <location>
        <position position="2122"/>
    </location>
</feature>
<dbReference type="OrthoDB" id="9757559at2"/>
<dbReference type="InterPro" id="IPR023213">
    <property type="entry name" value="CAT-like_dom_sf"/>
</dbReference>
<dbReference type="Gene3D" id="2.30.38.10">
    <property type="entry name" value="Luciferase, Domain 3"/>
    <property type="match status" value="1"/>
</dbReference>
<dbReference type="InterPro" id="IPR010071">
    <property type="entry name" value="AA_adenyl_dom"/>
</dbReference>
<evidence type="ECO:0000256" key="3">
    <source>
        <dbReference type="ARBA" id="ARBA00022450"/>
    </source>
</evidence>
<dbReference type="InterPro" id="IPR025110">
    <property type="entry name" value="AMP-bd_C"/>
</dbReference>
<dbReference type="FunFam" id="3.40.50.980:FF:000001">
    <property type="entry name" value="Non-ribosomal peptide synthetase"/>
    <property type="match status" value="1"/>
</dbReference>
<dbReference type="Pfam" id="PF00668">
    <property type="entry name" value="Condensation"/>
    <property type="match status" value="2"/>
</dbReference>
<dbReference type="Gene3D" id="3.40.50.980">
    <property type="match status" value="2"/>
</dbReference>
<name>A0A4V6RDM5_STEMA</name>
<dbReference type="PANTHER" id="PTHR45527:SF1">
    <property type="entry name" value="FATTY ACID SYNTHASE"/>
    <property type="match status" value="1"/>
</dbReference>
<comment type="similarity">
    <text evidence="2">Belongs to the ATP-dependent AMP-binding enzyme family.</text>
</comment>
<sequence length="2122" mass="227762">MTIIPSLLEQLRQLDARLTVQDGNLRIQSPRGPLPPVLREQLVAHKQELIVALGGGGSAAGDADTGAAIVPVDRSGPVPLSFAQQRLWTLDQLGADGATYAIHMGLRLYGAVDIAAMGSALDTLVHRHDILRSRYVAIDGQPMQVVDASAGCPFDAIAIDAADLDARLAQHAALPFDLAAGPLFSAVLFTLGAQEHVLSLRMHHIVADGWSAGILLRELTHAYHAHAAATPPVLPVLPVQYGDFAVWQRGQVDAARLAAQLDYWRGHLAGAPDGLDLPTDSQRGPLQTYAGDLCAHPLPAALGPAVIQLARSHGCTPYVVLIAAFAVLLARLARQDDVVIGVPLAGRERRELSGLVGYFVNTQALRFALDMHEPFEAVLRRAVRTVADAQANQDVPFEQVVDALQVSRRPGQTPLFQVMFDLEAGADAAEPPPGDTALRVEPVRSPHTVAKFDLTLNMVQRGSAFSAQLEYNTDLFQANTIAGWVQAFDTLLEAAVAAPTTALVDLPLQSPARVAQRVQASEGPRRLLQGDVVARFRARAAACPDAVALDGPAGQWTYAELERRSAHLATRLAAAGLAPGACIALSFQRSLEQVAAALAVLRAGLCYVPLDPALPAERAAFVVEDSGSVLLLTHAGLHPDARLPTWRLDGPWWEGAAAGAAIDLPLHPLQSAYVIYTSGSTGRPKGVRIGHHALLNHAEAMAALFELSPQDRALQFSTFSFDMAVEEIFPTLLAGATLVLYDDRMGLDVEAFEGYLSRERITIANLPTAYWHLWTHALHGAGAALPALRLVIVGGEAPAFECLQRWRRCRPSVRWLNTYGPTETTVSASWWEGSSSDLDLLHSRILPIGVALPNSALRVLDAALQPVLPGTLGELHVSGVNLALGYVGQPVLTALAFVPDPHAGEPGARMYRTGDLVRYGADGQLDYVGRADHQVKVRGFRIELGEVEIGLRGCAGVRDAVVVARADAAGGYRLDGYVAGDAVQAEALREQLATRLPAYMVPARLCVLDALPLTPNGKVDRKALPLLEAVAEEVVAADGPLEQQLQAIWGQLLEQPQIGVTANFFHSGGHSLLAVQLMSRVREAFGVELAVKALFEAPTIRQLATRLASAPGRRRGPALQAQALSGPQPLSHAQQRLWFLDQLEGGSATYNIPLALRLSGPLQVHALEQALHAILQRHAVLRTQVVSIDGTPMQQVVPLPAWTLAVQQLAEPAWSERLSAFAAEVFDLSRAPMLRALLLWDGGEQYALGLNLHHIAGDGWSLGILGRELSQLYAGYCRGVEASLPVLPVQYADYARWQRQWLAEGELERQLGYWRQQLSGAPPLLELPTDHPRPLQQGYQGQVQVFRIPAQVEQGLQALARQEGASLYMVLLAGFKALLSWYAGQQDIVVGTPTANRDRVELEGLVGFFVNTLVLRDQVDWGADFVALVRQVRGTVLDAQSHQDVPFEHLVDALQPERRLSHTPLFQVMFDMQGELAAGGGGLALEQVQVAEFAAGEHRIAKFDLLLSLGQDGQGLGGALEYNVALFEPTTVARMCTHLVRLLEQVAAAPQARLDRLQLLDAQEMAQRRRWDGPALPMPWQGGLGALLSRQARQHPQALALECGGERLDYATLEARANQMAHLLQARGVGPEVRVGVCLRRQVELVVALLGILKAGGTYVPLDPAYPAQRVQQILDDATPAWVLLEPGLLAEEAVPAATVLSLPELSDALRVQPVHAPAQVVWPAQLAYTIYTSGSTGRPKGVAISHGNVEALLYWSAQRYPAQALARTGAGTSICFDLSVFELFAPWAQGGAVVLVDDGLALGDASLQLTLVNTVPSVLRTLLEQGGLGPTVQVVNVAGEALAGSLVEATLGSGVAAMYNLYGPSEDTTYSTEWRAEAGMRPLIGRPLPNTRAHVLDAALNPVPQGTVGELYLAGAGVSRGYLGRAELTAERYLPEPGSDGERMYRTGDLVRYGADGQLDYVGRADHQVKVRGFRIELGEVEIGLRGCAGVRDAVVVARADAAGGYRLDGYVAGDAVQAEALREQLATRLPAYMVPARLCVLDALPLTPNGKVDRKALPLLEAVAEEVVAADGPLEQQLQAIWGQLLEQPQIGVTANFFHSGGHSLLAVQLMSRVREAFGV</sequence>
<dbReference type="Gene3D" id="3.30.559.30">
    <property type="entry name" value="Nonribosomal peptide synthetase, condensation domain"/>
    <property type="match status" value="2"/>
</dbReference>
<dbReference type="SUPFAM" id="SSF47336">
    <property type="entry name" value="ACP-like"/>
    <property type="match status" value="2"/>
</dbReference>
<dbReference type="InterPro" id="IPR020806">
    <property type="entry name" value="PKS_PP-bd"/>
</dbReference>
<dbReference type="Pfam" id="PF00501">
    <property type="entry name" value="AMP-binding"/>
    <property type="match status" value="2"/>
</dbReference>
<dbReference type="GO" id="GO:0009366">
    <property type="term" value="C:enterobactin synthetase complex"/>
    <property type="evidence" value="ECO:0007669"/>
    <property type="project" value="TreeGrafter"/>
</dbReference>
<evidence type="ECO:0000259" key="5">
    <source>
        <dbReference type="PROSITE" id="PS50075"/>
    </source>
</evidence>
<dbReference type="Pfam" id="PF13193">
    <property type="entry name" value="AMP-binding_C"/>
    <property type="match status" value="2"/>
</dbReference>
<dbReference type="NCBIfam" id="TIGR01733">
    <property type="entry name" value="AA-adenyl-dom"/>
    <property type="match status" value="2"/>
</dbReference>
<dbReference type="PANTHER" id="PTHR45527">
    <property type="entry name" value="NONRIBOSOMAL PEPTIDE SYNTHETASE"/>
    <property type="match status" value="1"/>
</dbReference>
<dbReference type="SUPFAM" id="SSF52777">
    <property type="entry name" value="CoA-dependent acyltransferases"/>
    <property type="match status" value="4"/>
</dbReference>
<dbReference type="CDD" id="cd19531">
    <property type="entry name" value="LCL_NRPS-like"/>
    <property type="match status" value="2"/>
</dbReference>
<dbReference type="GO" id="GO:0043041">
    <property type="term" value="P:amino acid activation for nonribosomal peptide biosynthetic process"/>
    <property type="evidence" value="ECO:0007669"/>
    <property type="project" value="TreeGrafter"/>
</dbReference>
<dbReference type="Pfam" id="PF00550">
    <property type="entry name" value="PP-binding"/>
    <property type="match status" value="2"/>
</dbReference>
<dbReference type="SUPFAM" id="SSF56801">
    <property type="entry name" value="Acetyl-CoA synthetase-like"/>
    <property type="match status" value="2"/>
</dbReference>
<dbReference type="Pfam" id="PF18563">
    <property type="entry name" value="TubC_N"/>
    <property type="match status" value="1"/>
</dbReference>
<dbReference type="SMART" id="SM00823">
    <property type="entry name" value="PKS_PP"/>
    <property type="match status" value="1"/>
</dbReference>
<dbReference type="InterPro" id="IPR020845">
    <property type="entry name" value="AMP-binding_CS"/>
</dbReference>
<protein>
    <submittedName>
        <fullName evidence="6">Amino acid adenylation domain-containing protein</fullName>
    </submittedName>
</protein>
<dbReference type="GO" id="GO:0047527">
    <property type="term" value="F:2,3-dihydroxybenzoate-serine ligase activity"/>
    <property type="evidence" value="ECO:0007669"/>
    <property type="project" value="TreeGrafter"/>
</dbReference>
<evidence type="ECO:0000256" key="4">
    <source>
        <dbReference type="ARBA" id="ARBA00022553"/>
    </source>
</evidence>
<organism evidence="6 7">
    <name type="scientific">Stenotrophomonas maltophilia</name>
    <name type="common">Pseudomonas maltophilia</name>
    <name type="synonym">Xanthomonas maltophilia</name>
    <dbReference type="NCBI Taxonomy" id="40324"/>
    <lineage>
        <taxon>Bacteria</taxon>
        <taxon>Pseudomonadati</taxon>
        <taxon>Pseudomonadota</taxon>
        <taxon>Gammaproteobacteria</taxon>
        <taxon>Lysobacterales</taxon>
        <taxon>Lysobacteraceae</taxon>
        <taxon>Stenotrophomonas</taxon>
        <taxon>Stenotrophomonas maltophilia group</taxon>
    </lineage>
</organism>
<dbReference type="Gene3D" id="1.10.10.1830">
    <property type="entry name" value="Non-ribosomal peptide synthase, adenylation domain"/>
    <property type="match status" value="1"/>
</dbReference>
<evidence type="ECO:0000256" key="2">
    <source>
        <dbReference type="ARBA" id="ARBA00006432"/>
    </source>
</evidence>
<dbReference type="GO" id="GO:0031177">
    <property type="term" value="F:phosphopantetheine binding"/>
    <property type="evidence" value="ECO:0007669"/>
    <property type="project" value="InterPro"/>
</dbReference>
<dbReference type="Proteomes" id="UP000306631">
    <property type="component" value="Unassembled WGS sequence"/>
</dbReference>
<dbReference type="CDD" id="cd05930">
    <property type="entry name" value="A_NRPS"/>
    <property type="match status" value="1"/>
</dbReference>
<feature type="domain" description="Carrier" evidence="5">
    <location>
        <begin position="1036"/>
        <end position="1111"/>
    </location>
</feature>
<dbReference type="Gene3D" id="3.40.50.12780">
    <property type="entry name" value="N-terminal domain of ligase-like"/>
    <property type="match status" value="1"/>
</dbReference>
<comment type="cofactor">
    <cofactor evidence="1">
        <name>pantetheine 4'-phosphate</name>
        <dbReference type="ChEBI" id="CHEBI:47942"/>
    </cofactor>
</comment>
<dbReference type="InterPro" id="IPR045851">
    <property type="entry name" value="AMP-bd_C_sf"/>
</dbReference>
<dbReference type="InterPro" id="IPR044894">
    <property type="entry name" value="TubC_N_sf"/>
</dbReference>
<dbReference type="InterPro" id="IPR001242">
    <property type="entry name" value="Condensation_dom"/>
</dbReference>
<dbReference type="NCBIfam" id="NF003417">
    <property type="entry name" value="PRK04813.1"/>
    <property type="match status" value="2"/>
</dbReference>
<dbReference type="FunFam" id="3.40.50.12780:FF:000012">
    <property type="entry name" value="Non-ribosomal peptide synthetase"/>
    <property type="match status" value="1"/>
</dbReference>
<evidence type="ECO:0000313" key="7">
    <source>
        <dbReference type="Proteomes" id="UP000306631"/>
    </source>
</evidence>
<dbReference type="GO" id="GO:0005829">
    <property type="term" value="C:cytosol"/>
    <property type="evidence" value="ECO:0007669"/>
    <property type="project" value="TreeGrafter"/>
</dbReference>
<dbReference type="PROSITE" id="PS50075">
    <property type="entry name" value="CARRIER"/>
    <property type="match status" value="2"/>
</dbReference>
<dbReference type="Gene3D" id="1.10.1200.10">
    <property type="entry name" value="ACP-like"/>
    <property type="match status" value="2"/>
</dbReference>
<dbReference type="InterPro" id="IPR041464">
    <property type="entry name" value="TubC_N"/>
</dbReference>
<dbReference type="RefSeq" id="WP_136003423.1">
    <property type="nucleotide sequence ID" value="NZ_SRYW01000002.1"/>
</dbReference>
<keyword evidence="3" id="KW-0596">Phosphopantetheine</keyword>
<dbReference type="InterPro" id="IPR036736">
    <property type="entry name" value="ACP-like_sf"/>
</dbReference>
<dbReference type="FunFam" id="1.10.1200.10:FF:000005">
    <property type="entry name" value="Nonribosomal peptide synthetase 1"/>
    <property type="match status" value="1"/>
</dbReference>
<accession>A0A4V6RDM5</accession>
<dbReference type="Gene3D" id="3.30.300.30">
    <property type="match status" value="2"/>
</dbReference>
<gene>
    <name evidence="6" type="ORF">E5352_03815</name>
</gene>